<organism evidence="3 4">
    <name type="scientific">Conyzicola lurida</name>
    <dbReference type="NCBI Taxonomy" id="1172621"/>
    <lineage>
        <taxon>Bacteria</taxon>
        <taxon>Bacillati</taxon>
        <taxon>Actinomycetota</taxon>
        <taxon>Actinomycetes</taxon>
        <taxon>Micrococcales</taxon>
        <taxon>Microbacteriaceae</taxon>
        <taxon>Conyzicola</taxon>
    </lineage>
</organism>
<keyword evidence="2" id="KW-0472">Membrane</keyword>
<keyword evidence="2" id="KW-1133">Transmembrane helix</keyword>
<evidence type="ECO:0000256" key="1">
    <source>
        <dbReference type="SAM" id="MobiDB-lite"/>
    </source>
</evidence>
<evidence type="ECO:0008006" key="5">
    <source>
        <dbReference type="Google" id="ProtNLM"/>
    </source>
</evidence>
<feature type="transmembrane region" description="Helical" evidence="2">
    <location>
        <begin position="91"/>
        <end position="108"/>
    </location>
</feature>
<name>A0A841AK11_9MICO</name>
<evidence type="ECO:0000256" key="2">
    <source>
        <dbReference type="SAM" id="Phobius"/>
    </source>
</evidence>
<evidence type="ECO:0000313" key="4">
    <source>
        <dbReference type="Proteomes" id="UP000536685"/>
    </source>
</evidence>
<keyword evidence="2" id="KW-0812">Transmembrane</keyword>
<dbReference type="EMBL" id="JACHMJ010000001">
    <property type="protein sequence ID" value="MBB5844250.1"/>
    <property type="molecule type" value="Genomic_DNA"/>
</dbReference>
<feature type="transmembrane region" description="Helical" evidence="2">
    <location>
        <begin position="137"/>
        <end position="155"/>
    </location>
</feature>
<comment type="caution">
    <text evidence="3">The sequence shown here is derived from an EMBL/GenBank/DDBJ whole genome shotgun (WGS) entry which is preliminary data.</text>
</comment>
<sequence length="346" mass="37754">MIAIPRFVIVGIALAFSLYHVVLGSITLDIPRDDAPVLAAMGIYLLATALSLVRKGPARMPAWMAAFNVGVVVVIPLLVTRELDPERAGGNGYATWYVAAVGTLMAITSTRRRHFFAWVGVGFLVIQTVVWSGPASLITLGVVGSVSWVVISHVLSRSIAKATKDARRFAYAEREAADWQAAQEAHVFERQFRLGQTSSMALPMLRRIERSGGELTEEERQECLYLEGAIRDEIRGRNLLNDAVREQVMMARRRGAIVTLLDEGGMDSVTGLARERVLNELARALRGSEADKIIVRTAASSSETAVTVVGLRSTGDGEDGPLGPQESDDEDDEDDEVDLWLEIPKP</sequence>
<dbReference type="RefSeq" id="WP_184238216.1">
    <property type="nucleotide sequence ID" value="NZ_JACHMJ010000001.1"/>
</dbReference>
<keyword evidence="4" id="KW-1185">Reference proteome</keyword>
<feature type="compositionally biased region" description="Acidic residues" evidence="1">
    <location>
        <begin position="326"/>
        <end position="339"/>
    </location>
</feature>
<feature type="transmembrane region" description="Helical" evidence="2">
    <location>
        <begin position="34"/>
        <end position="53"/>
    </location>
</feature>
<dbReference type="Proteomes" id="UP000536685">
    <property type="component" value="Unassembled WGS sequence"/>
</dbReference>
<proteinExistence type="predicted"/>
<feature type="transmembrane region" description="Helical" evidence="2">
    <location>
        <begin position="115"/>
        <end position="131"/>
    </location>
</feature>
<dbReference type="AlphaFoldDB" id="A0A841AK11"/>
<feature type="region of interest" description="Disordered" evidence="1">
    <location>
        <begin position="309"/>
        <end position="346"/>
    </location>
</feature>
<feature type="transmembrane region" description="Helical" evidence="2">
    <location>
        <begin position="7"/>
        <end position="28"/>
    </location>
</feature>
<feature type="transmembrane region" description="Helical" evidence="2">
    <location>
        <begin position="60"/>
        <end position="79"/>
    </location>
</feature>
<evidence type="ECO:0000313" key="3">
    <source>
        <dbReference type="EMBL" id="MBB5844250.1"/>
    </source>
</evidence>
<reference evidence="3 4" key="1">
    <citation type="submission" date="2020-08" db="EMBL/GenBank/DDBJ databases">
        <title>Sequencing the genomes of 1000 actinobacteria strains.</title>
        <authorList>
            <person name="Klenk H.-P."/>
        </authorList>
    </citation>
    <scope>NUCLEOTIDE SEQUENCE [LARGE SCALE GENOMIC DNA]</scope>
    <source>
        <strain evidence="3 4">DSM 105784</strain>
    </source>
</reference>
<accession>A0A841AK11</accession>
<gene>
    <name evidence="3" type="ORF">HD599_002573</name>
</gene>
<protein>
    <recommendedName>
        <fullName evidence="5">Signal transduction histidine kinase</fullName>
    </recommendedName>
</protein>